<sequence>MALSAERAELTSVEDQSHVHRGMGMPAHLNERRMARGNLSSAQRVELMRDYLNASSPASGNEALRLLRDAFPDTPLSERVDAMTVMFR</sequence>
<reference evidence="3" key="1">
    <citation type="submission" date="2017-09" db="EMBL/GenBank/DDBJ databases">
        <title>Genome sequence of Nannocystis excedens DSM 71.</title>
        <authorList>
            <person name="Blom J."/>
        </authorList>
    </citation>
    <scope>NUCLEOTIDE SEQUENCE [LARGE SCALE GENOMIC DNA]</scope>
    <source>
        <strain evidence="3">type strain: E19</strain>
    </source>
</reference>
<organism evidence="2 3">
    <name type="scientific">Hartmannibacter diazotrophicus</name>
    <dbReference type="NCBI Taxonomy" id="1482074"/>
    <lineage>
        <taxon>Bacteria</taxon>
        <taxon>Pseudomonadati</taxon>
        <taxon>Pseudomonadota</taxon>
        <taxon>Alphaproteobacteria</taxon>
        <taxon>Hyphomicrobiales</taxon>
        <taxon>Pleomorphomonadaceae</taxon>
        <taxon>Hartmannibacter</taxon>
    </lineage>
</organism>
<dbReference type="OrthoDB" id="8454422at2"/>
<proteinExistence type="predicted"/>
<protein>
    <submittedName>
        <fullName evidence="2">Uncharacterized protein</fullName>
    </submittedName>
</protein>
<dbReference type="EMBL" id="LT960614">
    <property type="protein sequence ID" value="SON55978.1"/>
    <property type="molecule type" value="Genomic_DNA"/>
</dbReference>
<dbReference type="AlphaFoldDB" id="A0A2C9D749"/>
<evidence type="ECO:0000313" key="3">
    <source>
        <dbReference type="Proteomes" id="UP000223606"/>
    </source>
</evidence>
<dbReference type="KEGG" id="hdi:HDIA_2437"/>
<name>A0A2C9D749_9HYPH</name>
<dbReference type="RefSeq" id="WP_099556414.1">
    <property type="nucleotide sequence ID" value="NZ_LT960614.1"/>
</dbReference>
<evidence type="ECO:0000313" key="2">
    <source>
        <dbReference type="EMBL" id="SON55978.1"/>
    </source>
</evidence>
<feature type="region of interest" description="Disordered" evidence="1">
    <location>
        <begin position="1"/>
        <end position="22"/>
    </location>
</feature>
<gene>
    <name evidence="2" type="ORF">HDIA_2437</name>
</gene>
<evidence type="ECO:0000256" key="1">
    <source>
        <dbReference type="SAM" id="MobiDB-lite"/>
    </source>
</evidence>
<dbReference type="Proteomes" id="UP000223606">
    <property type="component" value="Chromosome 1"/>
</dbReference>
<accession>A0A2C9D749</accession>
<keyword evidence="3" id="KW-1185">Reference proteome</keyword>